<dbReference type="InterPro" id="IPR003675">
    <property type="entry name" value="Rce1/LyrA-like_dom"/>
</dbReference>
<feature type="transmembrane region" description="Helical" evidence="1">
    <location>
        <begin position="144"/>
        <end position="161"/>
    </location>
</feature>
<protein>
    <submittedName>
        <fullName evidence="3">CPBP family intramembrane metalloprotease</fullName>
    </submittedName>
</protein>
<keyword evidence="3" id="KW-0645">Protease</keyword>
<keyword evidence="3" id="KW-0378">Hydrolase</keyword>
<feature type="domain" description="CAAX prenyl protease 2/Lysostaphin resistance protein A-like" evidence="2">
    <location>
        <begin position="96"/>
        <end position="179"/>
    </location>
</feature>
<name>A0A2W0HNK2_9BACI</name>
<keyword evidence="1" id="KW-0812">Transmembrane</keyword>
<accession>A0A2W0HNK2</accession>
<proteinExistence type="predicted"/>
<evidence type="ECO:0000313" key="3">
    <source>
        <dbReference type="EMBL" id="PYZ98459.1"/>
    </source>
</evidence>
<reference evidence="3 4" key="1">
    <citation type="submission" date="2017-10" db="EMBL/GenBank/DDBJ databases">
        <title>Bacillus sp. nov., a halophilic bacterium isolated from a Yangshapao Lake.</title>
        <authorList>
            <person name="Wang H."/>
        </authorList>
    </citation>
    <scope>NUCLEOTIDE SEQUENCE [LARGE SCALE GENOMIC DNA]</scope>
    <source>
        <strain evidence="3 4">YSP-3</strain>
    </source>
</reference>
<keyword evidence="1" id="KW-0472">Membrane</keyword>
<dbReference type="GO" id="GO:0006508">
    <property type="term" value="P:proteolysis"/>
    <property type="evidence" value="ECO:0007669"/>
    <property type="project" value="UniProtKB-KW"/>
</dbReference>
<sequence>MNRQAQIIKGLSDKELILNLYISQAIMLLIALFASRLLLGGWFTPFTLIEWTWSAVALGFYIAVAVVILEWLCIKVLPEKWFDDGGINERIFRNRSIFHIAVISFVVAVSEEILFRGVIQTSAGIIAASLLFALIHFRYLHQPFLFAFTIGLSFLLGYVYLLTGNLLTVISAHFFIDAILGCAIKYGWFVKNGKNR</sequence>
<feature type="transmembrane region" description="Helical" evidence="1">
    <location>
        <begin position="121"/>
        <end position="137"/>
    </location>
</feature>
<evidence type="ECO:0000313" key="4">
    <source>
        <dbReference type="Proteomes" id="UP000248066"/>
    </source>
</evidence>
<organism evidence="3 4">
    <name type="scientific">Alteribacter lacisalsi</name>
    <dbReference type="NCBI Taxonomy" id="2045244"/>
    <lineage>
        <taxon>Bacteria</taxon>
        <taxon>Bacillati</taxon>
        <taxon>Bacillota</taxon>
        <taxon>Bacilli</taxon>
        <taxon>Bacillales</taxon>
        <taxon>Bacillaceae</taxon>
        <taxon>Alteribacter</taxon>
    </lineage>
</organism>
<dbReference type="EMBL" id="PDOF01000001">
    <property type="protein sequence ID" value="PYZ98459.1"/>
    <property type="molecule type" value="Genomic_DNA"/>
</dbReference>
<dbReference type="Pfam" id="PF02517">
    <property type="entry name" value="Rce1-like"/>
    <property type="match status" value="1"/>
</dbReference>
<evidence type="ECO:0000259" key="2">
    <source>
        <dbReference type="Pfam" id="PF02517"/>
    </source>
</evidence>
<keyword evidence="1" id="KW-1133">Transmembrane helix</keyword>
<dbReference type="RefSeq" id="WP_110518352.1">
    <property type="nucleotide sequence ID" value="NZ_PDOF01000001.1"/>
</dbReference>
<keyword evidence="3" id="KW-0482">Metalloprotease</keyword>
<dbReference type="GO" id="GO:0080120">
    <property type="term" value="P:CAAX-box protein maturation"/>
    <property type="evidence" value="ECO:0007669"/>
    <property type="project" value="UniProtKB-ARBA"/>
</dbReference>
<comment type="caution">
    <text evidence="3">The sequence shown here is derived from an EMBL/GenBank/DDBJ whole genome shotgun (WGS) entry which is preliminary data.</text>
</comment>
<gene>
    <name evidence="3" type="ORF">CR205_07665</name>
</gene>
<evidence type="ECO:0000256" key="1">
    <source>
        <dbReference type="SAM" id="Phobius"/>
    </source>
</evidence>
<keyword evidence="4" id="KW-1185">Reference proteome</keyword>
<feature type="transmembrane region" description="Helical" evidence="1">
    <location>
        <begin position="97"/>
        <end position="115"/>
    </location>
</feature>
<dbReference type="GO" id="GO:0004175">
    <property type="term" value="F:endopeptidase activity"/>
    <property type="evidence" value="ECO:0007669"/>
    <property type="project" value="UniProtKB-ARBA"/>
</dbReference>
<dbReference type="GO" id="GO:0008237">
    <property type="term" value="F:metallopeptidase activity"/>
    <property type="evidence" value="ECO:0007669"/>
    <property type="project" value="UniProtKB-KW"/>
</dbReference>
<dbReference type="AlphaFoldDB" id="A0A2W0HNK2"/>
<feature type="transmembrane region" description="Helical" evidence="1">
    <location>
        <begin position="20"/>
        <end position="39"/>
    </location>
</feature>
<dbReference type="Proteomes" id="UP000248066">
    <property type="component" value="Unassembled WGS sequence"/>
</dbReference>
<dbReference type="OrthoDB" id="1523022at2"/>
<feature type="transmembrane region" description="Helical" evidence="1">
    <location>
        <begin position="51"/>
        <end position="77"/>
    </location>
</feature>
<feature type="transmembrane region" description="Helical" evidence="1">
    <location>
        <begin position="167"/>
        <end position="188"/>
    </location>
</feature>